<comment type="caution">
    <text evidence="1">The sequence shown here is derived from an EMBL/GenBank/DDBJ whole genome shotgun (WGS) entry which is preliminary data.</text>
</comment>
<evidence type="ECO:0000313" key="1">
    <source>
        <dbReference type="EMBL" id="GAA5207722.1"/>
    </source>
</evidence>
<dbReference type="EMBL" id="BAABJR010000005">
    <property type="protein sequence ID" value="GAA5207722.1"/>
    <property type="molecule type" value="Genomic_DNA"/>
</dbReference>
<keyword evidence="2" id="KW-1185">Reference proteome</keyword>
<evidence type="ECO:0000313" key="2">
    <source>
        <dbReference type="Proteomes" id="UP001499878"/>
    </source>
</evidence>
<reference evidence="2" key="1">
    <citation type="journal article" date="2019" name="Int. J. Syst. Evol. Microbiol.">
        <title>The Global Catalogue of Microorganisms (GCM) 10K type strain sequencing project: providing services to taxonomists for standard genome sequencing and annotation.</title>
        <authorList>
            <consortium name="The Broad Institute Genomics Platform"/>
            <consortium name="The Broad Institute Genome Sequencing Center for Infectious Disease"/>
            <person name="Wu L."/>
            <person name="Ma J."/>
        </authorList>
    </citation>
    <scope>NUCLEOTIDE SEQUENCE [LARGE SCALE GENOMIC DNA]</scope>
    <source>
        <strain evidence="2">JCM 18306</strain>
    </source>
</reference>
<protein>
    <submittedName>
        <fullName evidence="1">Uncharacterized protein</fullName>
    </submittedName>
</protein>
<name>A0ABP9T485_9ACTN</name>
<sequence>MELVAESVAARLTGAVPRWNGPAGRGESMEARLNLFAQPVAAQFLKYVATAGKAGS</sequence>
<accession>A0ABP9T485</accession>
<dbReference type="Proteomes" id="UP001499878">
    <property type="component" value="Unassembled WGS sequence"/>
</dbReference>
<organism evidence="1 2">
    <name type="scientific">Streptomyces thinghirensis</name>
    <dbReference type="NCBI Taxonomy" id="551547"/>
    <lineage>
        <taxon>Bacteria</taxon>
        <taxon>Bacillati</taxon>
        <taxon>Actinomycetota</taxon>
        <taxon>Actinomycetes</taxon>
        <taxon>Kitasatosporales</taxon>
        <taxon>Streptomycetaceae</taxon>
        <taxon>Streptomyces</taxon>
    </lineage>
</organism>
<gene>
    <name evidence="1" type="ORF">GCM10023323_24390</name>
</gene>
<proteinExistence type="predicted"/>